<reference evidence="1" key="1">
    <citation type="submission" date="2018-02" db="EMBL/GenBank/DDBJ databases">
        <title>Rhizophora mucronata_Transcriptome.</title>
        <authorList>
            <person name="Meera S.P."/>
            <person name="Sreeshan A."/>
            <person name="Augustine A."/>
        </authorList>
    </citation>
    <scope>NUCLEOTIDE SEQUENCE</scope>
    <source>
        <tissue evidence="1">Leaf</tissue>
    </source>
</reference>
<protein>
    <submittedName>
        <fullName evidence="1">Uncharacterized protein</fullName>
    </submittedName>
</protein>
<dbReference type="AlphaFoldDB" id="A0A2P2JBK6"/>
<evidence type="ECO:0000313" key="1">
    <source>
        <dbReference type="EMBL" id="MBW90858.1"/>
    </source>
</evidence>
<proteinExistence type="predicted"/>
<accession>A0A2P2JBK6</accession>
<name>A0A2P2JBK6_RHIMU</name>
<sequence length="29" mass="3441">MIVFNWQPSMATWIITLKRESPTHKALKL</sequence>
<dbReference type="EMBL" id="GGEC01010375">
    <property type="protein sequence ID" value="MBW90858.1"/>
    <property type="molecule type" value="Transcribed_RNA"/>
</dbReference>
<organism evidence="1">
    <name type="scientific">Rhizophora mucronata</name>
    <name type="common">Asiatic mangrove</name>
    <dbReference type="NCBI Taxonomy" id="61149"/>
    <lineage>
        <taxon>Eukaryota</taxon>
        <taxon>Viridiplantae</taxon>
        <taxon>Streptophyta</taxon>
        <taxon>Embryophyta</taxon>
        <taxon>Tracheophyta</taxon>
        <taxon>Spermatophyta</taxon>
        <taxon>Magnoliopsida</taxon>
        <taxon>eudicotyledons</taxon>
        <taxon>Gunneridae</taxon>
        <taxon>Pentapetalae</taxon>
        <taxon>rosids</taxon>
        <taxon>fabids</taxon>
        <taxon>Malpighiales</taxon>
        <taxon>Rhizophoraceae</taxon>
        <taxon>Rhizophora</taxon>
    </lineage>
</organism>